<evidence type="ECO:0000256" key="6">
    <source>
        <dbReference type="ARBA" id="ARBA00022723"/>
    </source>
</evidence>
<dbReference type="Pfam" id="PF02424">
    <property type="entry name" value="ApbE"/>
    <property type="match status" value="1"/>
</dbReference>
<dbReference type="PANTHER" id="PTHR30040">
    <property type="entry name" value="THIAMINE BIOSYNTHESIS LIPOPROTEIN APBE"/>
    <property type="match status" value="1"/>
</dbReference>
<dbReference type="Gene3D" id="3.10.520.10">
    <property type="entry name" value="ApbE-like domains"/>
    <property type="match status" value="1"/>
</dbReference>
<feature type="compositionally biased region" description="Basic residues" evidence="11">
    <location>
        <begin position="108"/>
        <end position="133"/>
    </location>
</feature>
<dbReference type="GO" id="GO:0016740">
    <property type="term" value="F:transferase activity"/>
    <property type="evidence" value="ECO:0007669"/>
    <property type="project" value="UniProtKB-KW"/>
</dbReference>
<gene>
    <name evidence="12" type="ORF">G3T37_00275</name>
</gene>
<dbReference type="EC" id="2.7.1.180" evidence="2"/>
<dbReference type="InterPro" id="IPR003374">
    <property type="entry name" value="ApbE-like_sf"/>
</dbReference>
<feature type="region of interest" description="Disordered" evidence="11">
    <location>
        <begin position="1"/>
        <end position="163"/>
    </location>
</feature>
<keyword evidence="6" id="KW-0479">Metal-binding</keyword>
<dbReference type="InterPro" id="IPR024932">
    <property type="entry name" value="ApbE"/>
</dbReference>
<dbReference type="PANTHER" id="PTHR30040:SF2">
    <property type="entry name" value="FAD:PROTEIN FMN TRANSFERASE"/>
    <property type="match status" value="1"/>
</dbReference>
<feature type="compositionally biased region" description="Basic and acidic residues" evidence="11">
    <location>
        <begin position="134"/>
        <end position="152"/>
    </location>
</feature>
<keyword evidence="8" id="KW-0460">Magnesium</keyword>
<evidence type="ECO:0000256" key="5">
    <source>
        <dbReference type="ARBA" id="ARBA00022679"/>
    </source>
</evidence>
<comment type="cofactor">
    <cofactor evidence="1">
        <name>Mg(2+)</name>
        <dbReference type="ChEBI" id="CHEBI:18420"/>
    </cofactor>
</comment>
<keyword evidence="4" id="KW-0285">Flavoprotein</keyword>
<evidence type="ECO:0000256" key="8">
    <source>
        <dbReference type="ARBA" id="ARBA00022842"/>
    </source>
</evidence>
<protein>
    <recommendedName>
        <fullName evidence="3">FAD:protein FMN transferase</fullName>
        <ecNumber evidence="2">2.7.1.180</ecNumber>
    </recommendedName>
    <alternativeName>
        <fullName evidence="9">Flavin transferase</fullName>
    </alternativeName>
</protein>
<keyword evidence="13" id="KW-1185">Reference proteome</keyword>
<evidence type="ECO:0000313" key="13">
    <source>
        <dbReference type="Proteomes" id="UP000479756"/>
    </source>
</evidence>
<evidence type="ECO:0000313" key="12">
    <source>
        <dbReference type="EMBL" id="NEM89788.1"/>
    </source>
</evidence>
<proteinExistence type="predicted"/>
<dbReference type="Proteomes" id="UP000479756">
    <property type="component" value="Unassembled WGS sequence"/>
</dbReference>
<evidence type="ECO:0000256" key="3">
    <source>
        <dbReference type="ARBA" id="ARBA00016337"/>
    </source>
</evidence>
<feature type="compositionally biased region" description="Gly residues" evidence="11">
    <location>
        <begin position="33"/>
        <end position="43"/>
    </location>
</feature>
<evidence type="ECO:0000256" key="2">
    <source>
        <dbReference type="ARBA" id="ARBA00011955"/>
    </source>
</evidence>
<keyword evidence="7" id="KW-0274">FAD</keyword>
<comment type="caution">
    <text evidence="12">The sequence shown here is derived from an EMBL/GenBank/DDBJ whole genome shotgun (WGS) entry which is preliminary data.</text>
</comment>
<accession>A0A7C9PL25</accession>
<dbReference type="GO" id="GO:0046872">
    <property type="term" value="F:metal ion binding"/>
    <property type="evidence" value="ECO:0007669"/>
    <property type="project" value="UniProtKB-KW"/>
</dbReference>
<feature type="compositionally biased region" description="Polar residues" evidence="11">
    <location>
        <begin position="77"/>
        <end position="88"/>
    </location>
</feature>
<feature type="region of interest" description="Disordered" evidence="11">
    <location>
        <begin position="489"/>
        <end position="509"/>
    </location>
</feature>
<evidence type="ECO:0000256" key="9">
    <source>
        <dbReference type="ARBA" id="ARBA00031306"/>
    </source>
</evidence>
<evidence type="ECO:0000256" key="11">
    <source>
        <dbReference type="SAM" id="MobiDB-lite"/>
    </source>
</evidence>
<evidence type="ECO:0000256" key="10">
    <source>
        <dbReference type="ARBA" id="ARBA00048540"/>
    </source>
</evidence>
<name>A0A7C9PL25_9MICO</name>
<evidence type="ECO:0000256" key="4">
    <source>
        <dbReference type="ARBA" id="ARBA00022630"/>
    </source>
</evidence>
<reference evidence="12 13" key="1">
    <citation type="journal article" date="2014" name="Int. J. Syst. Evol. Microbiol.">
        <title>Description of Galbitalea soli gen. nov., sp. nov., and Frondihabitans sucicola sp. nov.</title>
        <authorList>
            <person name="Kim S.J."/>
            <person name="Lim J.M."/>
            <person name="Ahn J.H."/>
            <person name="Weon H.Y."/>
            <person name="Hamada M."/>
            <person name="Suzuki K."/>
            <person name="Ahn T.Y."/>
            <person name="Kwon S.W."/>
        </authorList>
    </citation>
    <scope>NUCLEOTIDE SEQUENCE [LARGE SCALE GENOMIC DNA]</scope>
    <source>
        <strain evidence="12 13">NBRC 108727</strain>
    </source>
</reference>
<keyword evidence="5 12" id="KW-0808">Transferase</keyword>
<comment type="catalytic activity">
    <reaction evidence="10">
        <text>L-threonyl-[protein] + FAD = FMN-L-threonyl-[protein] + AMP + H(+)</text>
        <dbReference type="Rhea" id="RHEA:36847"/>
        <dbReference type="Rhea" id="RHEA-COMP:11060"/>
        <dbReference type="Rhea" id="RHEA-COMP:11061"/>
        <dbReference type="ChEBI" id="CHEBI:15378"/>
        <dbReference type="ChEBI" id="CHEBI:30013"/>
        <dbReference type="ChEBI" id="CHEBI:57692"/>
        <dbReference type="ChEBI" id="CHEBI:74257"/>
        <dbReference type="ChEBI" id="CHEBI:456215"/>
        <dbReference type="EC" id="2.7.1.180"/>
    </reaction>
</comment>
<dbReference type="EMBL" id="JAAGWZ010000001">
    <property type="protein sequence ID" value="NEM89788.1"/>
    <property type="molecule type" value="Genomic_DNA"/>
</dbReference>
<dbReference type="AlphaFoldDB" id="A0A7C9PL25"/>
<dbReference type="SUPFAM" id="SSF143631">
    <property type="entry name" value="ApbE-like"/>
    <property type="match status" value="1"/>
</dbReference>
<sequence length="509" mass="55574">MTGLLHGRDDRRDGGRADDRDAQTIFSHNSGSGWRGCRGGPRGGRAVPGSSRRGHRHPARENSHAVSLPSWLLHRNPSGSLSTLTSDRTPARSRNGANHDPQTDRQAQGHHRDRAHRHRQRARAGRRVHRRDREHRGLDLGNQRHDRHEQHGHQQHRHQLHRHDEQHLLGHHLRRVEFEQQHRRDLERIVTVSAPTTRAAEWSLWSTTARLVVTDPARLDDAVRIADRILADIDAACSRFRADSELSRIAPALADGVDVSPLLATLVRYALDVAAETDGTVDPTLGYALSAVGYDRDIRLVEDSDRILRAIVSRRPGWKSVSLNGSLLRLPAHLALDLGATAKAVAADLVAAEIVDQLGCGVLVSLGGDIATAGTPPRVGWHVLVQDLPDDRRITVELGGGTALATSSTQKRRWTRAGIPVHHILDPRTGLPAPAVWKTVTAAAPSCLAANALSTSSIVRGEEAVSWLAAKGVAARLVRWDDTVITTGDWPAEPASATPATHPELRKAG</sequence>
<evidence type="ECO:0000256" key="1">
    <source>
        <dbReference type="ARBA" id="ARBA00001946"/>
    </source>
</evidence>
<evidence type="ECO:0000256" key="7">
    <source>
        <dbReference type="ARBA" id="ARBA00022827"/>
    </source>
</evidence>
<feature type="compositionally biased region" description="Basic and acidic residues" evidence="11">
    <location>
        <begin position="1"/>
        <end position="22"/>
    </location>
</feature>
<organism evidence="12 13">
    <name type="scientific">Galbitalea soli</name>
    <dbReference type="NCBI Taxonomy" id="1268042"/>
    <lineage>
        <taxon>Bacteria</taxon>
        <taxon>Bacillati</taxon>
        <taxon>Actinomycetota</taxon>
        <taxon>Actinomycetes</taxon>
        <taxon>Micrococcales</taxon>
        <taxon>Microbacteriaceae</taxon>
        <taxon>Galbitalea</taxon>
    </lineage>
</organism>